<evidence type="ECO:0000256" key="1">
    <source>
        <dbReference type="SAM" id="SignalP"/>
    </source>
</evidence>
<dbReference type="AlphaFoldDB" id="A0A448ZV87"/>
<feature type="signal peptide" evidence="1">
    <location>
        <begin position="1"/>
        <end position="23"/>
    </location>
</feature>
<dbReference type="RefSeq" id="WP_022936153.1">
    <property type="nucleotide sequence ID" value="NZ_LR214940.1"/>
</dbReference>
<reference evidence="2 3" key="1">
    <citation type="submission" date="2019-01" db="EMBL/GenBank/DDBJ databases">
        <authorList>
            <consortium name="Pathogen Informatics"/>
        </authorList>
    </citation>
    <scope>NUCLEOTIDE SEQUENCE [LARGE SCALE GENOMIC DNA]</scope>
    <source>
        <strain evidence="2 3">NCTC10112</strain>
    </source>
</reference>
<protein>
    <recommendedName>
        <fullName evidence="4">Lipoprotein</fullName>
    </recommendedName>
</protein>
<dbReference type="EMBL" id="LR214940">
    <property type="protein sequence ID" value="VEU55185.1"/>
    <property type="molecule type" value="Genomic_DNA"/>
</dbReference>
<evidence type="ECO:0000313" key="2">
    <source>
        <dbReference type="EMBL" id="VEU55185.1"/>
    </source>
</evidence>
<name>A0A448ZV87_METOS</name>
<keyword evidence="3" id="KW-1185">Reference proteome</keyword>
<accession>A0A448ZV87</accession>
<sequence>MKKINKLILLSATPILTLSFLSAKCVEKENKDNYQTKLKFNVINNEIKDFDHFSIPKALNFGGLILESKTMNNILNSNFNTNYSMYHLKNGILNTDYLLANQSNDFTKEEWNVLLSRLMSNFSTDNVDDYDNNVTKKELEENWLKYSEIKNYNIKFMRNNSTILFNSYNELQNKIKPFWDINNIKYKKYNDLYEKILKKYNEKFFENNSLISIRNFQKAVLFNRKNNKAIYIEPLKINSVSYTYQRHLKNVIDVYFEFTYKVINNYDKGKIYSFLDMPSFDITLDKSNTKFNPNVDTYVAIKSAYSEKKNKQIIDEIKKFLEIK</sequence>
<keyword evidence="1" id="KW-0732">Signal</keyword>
<dbReference type="Proteomes" id="UP000290482">
    <property type="component" value="Chromosome"/>
</dbReference>
<evidence type="ECO:0000313" key="3">
    <source>
        <dbReference type="Proteomes" id="UP000290482"/>
    </source>
</evidence>
<feature type="chain" id="PRO_5019129438" description="Lipoprotein" evidence="1">
    <location>
        <begin position="24"/>
        <end position="324"/>
    </location>
</feature>
<dbReference type="KEGG" id="mob:NCTC10112_00066"/>
<proteinExistence type="predicted"/>
<evidence type="ECO:0008006" key="4">
    <source>
        <dbReference type="Google" id="ProtNLM"/>
    </source>
</evidence>
<gene>
    <name evidence="2" type="ORF">NCTC10112_00066</name>
</gene>
<organism evidence="2 3">
    <name type="scientific">Metamycoplasma orale</name>
    <name type="common">Mycoplasma orale</name>
    <dbReference type="NCBI Taxonomy" id="2121"/>
    <lineage>
        <taxon>Bacteria</taxon>
        <taxon>Bacillati</taxon>
        <taxon>Mycoplasmatota</taxon>
        <taxon>Mycoplasmoidales</taxon>
        <taxon>Metamycoplasmataceae</taxon>
        <taxon>Metamycoplasma</taxon>
    </lineage>
</organism>